<dbReference type="InterPro" id="IPR001279">
    <property type="entry name" value="Metallo-B-lactamas"/>
</dbReference>
<dbReference type="Proteomes" id="UP001157910">
    <property type="component" value="Unassembled WGS sequence"/>
</dbReference>
<dbReference type="Pfam" id="PF00753">
    <property type="entry name" value="Lactamase_B"/>
    <property type="match status" value="1"/>
</dbReference>
<dbReference type="SMART" id="SM00849">
    <property type="entry name" value="Lactamase_B"/>
    <property type="match status" value="1"/>
</dbReference>
<protein>
    <submittedName>
        <fullName evidence="2">Alkyl sulfatase dimerisation</fullName>
    </submittedName>
</protein>
<dbReference type="SUPFAM" id="SSF56281">
    <property type="entry name" value="Metallo-hydrolase/oxidoreductase"/>
    <property type="match status" value="1"/>
</dbReference>
<name>A0ABY1QPY1_9SPHN</name>
<dbReference type="PANTHER" id="PTHR43223:SF2">
    <property type="entry name" value="METALLO-BETA-LACTAMASE DOMAIN-CONTAINING PROTEIN"/>
    <property type="match status" value="1"/>
</dbReference>
<dbReference type="PANTHER" id="PTHR43223">
    <property type="entry name" value="ALKYL/ARYL-SULFATASE"/>
    <property type="match status" value="1"/>
</dbReference>
<dbReference type="Pfam" id="PF14863">
    <property type="entry name" value="Alkyl_sulf_dimr"/>
    <property type="match status" value="1"/>
</dbReference>
<reference evidence="2 3" key="1">
    <citation type="submission" date="2017-05" db="EMBL/GenBank/DDBJ databases">
        <authorList>
            <person name="Varghese N."/>
            <person name="Submissions S."/>
        </authorList>
    </citation>
    <scope>NUCLEOTIDE SEQUENCE [LARGE SCALE GENOMIC DNA]</scope>
    <source>
        <strain evidence="2 3">SM16</strain>
    </source>
</reference>
<sequence length="415" mass="45229">MSEVKDAGPKLANLVRSGDEQTAAIAVTDFVFQANDISNAYLVTTSEGDVMINTGFMDNAERTKRLLEPHRTGPLAFIILTQSHADHYGGVPDFVEEGTQVVGGPGFNEALGDMMRLQPFFGPRSGKLWGATLKRGNTPKAAPEVKPDILVDRRLTMELGGRCFELISTPEGETIDSLTVWMPREKIAFTGNLFGPVWLSMPFLNTLRGDKPRLVRNYLKSLETVRDLGAEIVITGHGEAIRGKDRIRADLDRLHAAVSYVRDYTLGGMTEGRDVHSLMRDFAWPEGLAIGEYHGKASWAVKSIWREYSGWLHYEEGTTALYGVPRTSVDADLVELAGGADILAARAQAKLDGGAPLEAIHLTDIALSAEPANARSLAVRKAAHEALLKESGGSNLSETMWLRSEIAAMEAKLAD</sequence>
<dbReference type="InterPro" id="IPR052195">
    <property type="entry name" value="Bact_Alkyl/Aryl-Sulfatase"/>
</dbReference>
<proteinExistence type="predicted"/>
<evidence type="ECO:0000313" key="3">
    <source>
        <dbReference type="Proteomes" id="UP001157910"/>
    </source>
</evidence>
<dbReference type="Gene3D" id="3.60.15.30">
    <property type="entry name" value="Metallo-beta-lactamase domain"/>
    <property type="match status" value="1"/>
</dbReference>
<feature type="domain" description="Metallo-beta-lactamase" evidence="1">
    <location>
        <begin position="37"/>
        <end position="237"/>
    </location>
</feature>
<dbReference type="InterPro" id="IPR036866">
    <property type="entry name" value="RibonucZ/Hydroxyglut_hydro"/>
</dbReference>
<gene>
    <name evidence="2" type="ORF">SAMN06296065_107108</name>
</gene>
<keyword evidence="3" id="KW-1185">Reference proteome</keyword>
<evidence type="ECO:0000313" key="2">
    <source>
        <dbReference type="EMBL" id="SMP74556.1"/>
    </source>
</evidence>
<comment type="caution">
    <text evidence="2">The sequence shown here is derived from an EMBL/GenBank/DDBJ whole genome shotgun (WGS) entry which is preliminary data.</text>
</comment>
<dbReference type="RefSeq" id="WP_283406514.1">
    <property type="nucleotide sequence ID" value="NZ_FXUI01000007.1"/>
</dbReference>
<dbReference type="EMBL" id="FXUI01000007">
    <property type="protein sequence ID" value="SMP74556.1"/>
    <property type="molecule type" value="Genomic_DNA"/>
</dbReference>
<organism evidence="2 3">
    <name type="scientific">Novosphingobium panipatense</name>
    <dbReference type="NCBI Taxonomy" id="428991"/>
    <lineage>
        <taxon>Bacteria</taxon>
        <taxon>Pseudomonadati</taxon>
        <taxon>Pseudomonadota</taxon>
        <taxon>Alphaproteobacteria</taxon>
        <taxon>Sphingomonadales</taxon>
        <taxon>Sphingomonadaceae</taxon>
        <taxon>Novosphingobium</taxon>
    </lineage>
</organism>
<dbReference type="InterPro" id="IPR038536">
    <property type="entry name" value="Alkyl/aryl-sulf_dimr_sf"/>
</dbReference>
<accession>A0ABY1QPY1</accession>
<dbReference type="Gene3D" id="1.25.40.880">
    <property type="entry name" value="Alkyl sulfatase, dimerisation domain"/>
    <property type="match status" value="1"/>
</dbReference>
<dbReference type="InterPro" id="IPR029228">
    <property type="entry name" value="Alkyl_sulf_dimr"/>
</dbReference>
<evidence type="ECO:0000259" key="1">
    <source>
        <dbReference type="SMART" id="SM00849"/>
    </source>
</evidence>